<sequence>MSNGDFTDLANELSAFVSNLVFEKNANRDDELTRAEINKLKGKLSGSLPAIFNSTEAATRVISRFVLTPNSESKTLPQLIMEETESYPPQTGYMCEPITFPREDHFQVLTGQDIDWDAAWRVLFFLLRLKCADLSAEAAQDEIKNLKMLAGEDPNALRDRLVGLVERVNLPHDSTSKVISLQTAGLFMLQALPEHLAGIVRERFSKAMNVTDEHTLTEVTDVAQDVHTSRSRSPSSTRPAAASPPHTPPHQLPTLTNTSHSPRPNQQKAPCPVRPQLGGDIYKKIPP</sequence>
<gene>
    <name evidence="2" type="ORF">CYMTET_32150</name>
</gene>
<feature type="region of interest" description="Disordered" evidence="1">
    <location>
        <begin position="216"/>
        <end position="287"/>
    </location>
</feature>
<accession>A0AAE0FFJ9</accession>
<feature type="compositionally biased region" description="Polar residues" evidence="1">
    <location>
        <begin position="259"/>
        <end position="268"/>
    </location>
</feature>
<feature type="compositionally biased region" description="Low complexity" evidence="1">
    <location>
        <begin position="231"/>
        <end position="244"/>
    </location>
</feature>
<dbReference type="AlphaFoldDB" id="A0AAE0FFJ9"/>
<proteinExistence type="predicted"/>
<reference evidence="2 3" key="1">
    <citation type="journal article" date="2015" name="Genome Biol. Evol.">
        <title>Comparative Genomics of a Bacterivorous Green Alga Reveals Evolutionary Causalities and Consequences of Phago-Mixotrophic Mode of Nutrition.</title>
        <authorList>
            <person name="Burns J.A."/>
            <person name="Paasch A."/>
            <person name="Narechania A."/>
            <person name="Kim E."/>
        </authorList>
    </citation>
    <scope>NUCLEOTIDE SEQUENCE [LARGE SCALE GENOMIC DNA]</scope>
    <source>
        <strain evidence="2 3">PLY_AMNH</strain>
    </source>
</reference>
<evidence type="ECO:0000313" key="2">
    <source>
        <dbReference type="EMBL" id="KAK3258819.1"/>
    </source>
</evidence>
<evidence type="ECO:0000313" key="3">
    <source>
        <dbReference type="Proteomes" id="UP001190700"/>
    </source>
</evidence>
<protein>
    <submittedName>
        <fullName evidence="2">Uncharacterized protein</fullName>
    </submittedName>
</protein>
<keyword evidence="3" id="KW-1185">Reference proteome</keyword>
<comment type="caution">
    <text evidence="2">The sequence shown here is derived from an EMBL/GenBank/DDBJ whole genome shotgun (WGS) entry which is preliminary data.</text>
</comment>
<dbReference type="Proteomes" id="UP001190700">
    <property type="component" value="Unassembled WGS sequence"/>
</dbReference>
<organism evidence="2 3">
    <name type="scientific">Cymbomonas tetramitiformis</name>
    <dbReference type="NCBI Taxonomy" id="36881"/>
    <lineage>
        <taxon>Eukaryota</taxon>
        <taxon>Viridiplantae</taxon>
        <taxon>Chlorophyta</taxon>
        <taxon>Pyramimonadophyceae</taxon>
        <taxon>Pyramimonadales</taxon>
        <taxon>Pyramimonadaceae</taxon>
        <taxon>Cymbomonas</taxon>
    </lineage>
</organism>
<name>A0AAE0FFJ9_9CHLO</name>
<dbReference type="EMBL" id="LGRX02019242">
    <property type="protein sequence ID" value="KAK3258819.1"/>
    <property type="molecule type" value="Genomic_DNA"/>
</dbReference>
<evidence type="ECO:0000256" key="1">
    <source>
        <dbReference type="SAM" id="MobiDB-lite"/>
    </source>
</evidence>